<name>A0A9N9KIR1_9GLOM</name>
<evidence type="ECO:0000256" key="2">
    <source>
        <dbReference type="ARBA" id="ARBA00004123"/>
    </source>
</evidence>
<accession>A0A9N9KIR1</accession>
<dbReference type="AlphaFoldDB" id="A0A9N9KIR1"/>
<protein>
    <submittedName>
        <fullName evidence="9">12635_t:CDS:1</fullName>
    </submittedName>
</protein>
<dbReference type="GO" id="GO:0005634">
    <property type="term" value="C:nucleus"/>
    <property type="evidence" value="ECO:0007669"/>
    <property type="project" value="UniProtKB-SubCell"/>
</dbReference>
<proteinExistence type="inferred from homology"/>
<dbReference type="GO" id="GO:0046872">
    <property type="term" value="F:metal ion binding"/>
    <property type="evidence" value="ECO:0007669"/>
    <property type="project" value="UniProtKB-KW"/>
</dbReference>
<comment type="similarity">
    <text evidence="3">Belongs to the HARBI1 family.</text>
</comment>
<feature type="non-terminal residue" evidence="9">
    <location>
        <position position="1"/>
    </location>
</feature>
<dbReference type="InterPro" id="IPR045249">
    <property type="entry name" value="HARBI1-like"/>
</dbReference>
<evidence type="ECO:0000256" key="4">
    <source>
        <dbReference type="ARBA" id="ARBA00022722"/>
    </source>
</evidence>
<evidence type="ECO:0000313" key="9">
    <source>
        <dbReference type="EMBL" id="CAG8833100.1"/>
    </source>
</evidence>
<organism evidence="9 10">
    <name type="scientific">Cetraspora pellucida</name>
    <dbReference type="NCBI Taxonomy" id="1433469"/>
    <lineage>
        <taxon>Eukaryota</taxon>
        <taxon>Fungi</taxon>
        <taxon>Fungi incertae sedis</taxon>
        <taxon>Mucoromycota</taxon>
        <taxon>Glomeromycotina</taxon>
        <taxon>Glomeromycetes</taxon>
        <taxon>Diversisporales</taxon>
        <taxon>Gigasporaceae</taxon>
        <taxon>Cetraspora</taxon>
    </lineage>
</organism>
<comment type="cofactor">
    <cofactor evidence="1">
        <name>a divalent metal cation</name>
        <dbReference type="ChEBI" id="CHEBI:60240"/>
    </cofactor>
</comment>
<sequence length="79" mass="9508">IYLHPEQWVPGGTYLIADAAYPLRTYLMKAYSNYDTPTHKERYFNKTLSSMQMIIERAFGILKERWKILLNEIEEIFYL</sequence>
<evidence type="ECO:0000256" key="1">
    <source>
        <dbReference type="ARBA" id="ARBA00001968"/>
    </source>
</evidence>
<dbReference type="PANTHER" id="PTHR22930">
    <property type="match status" value="1"/>
</dbReference>
<dbReference type="PANTHER" id="PTHR22930:SF85">
    <property type="entry name" value="GH03217P-RELATED"/>
    <property type="match status" value="1"/>
</dbReference>
<dbReference type="Proteomes" id="UP000789759">
    <property type="component" value="Unassembled WGS sequence"/>
</dbReference>
<evidence type="ECO:0000256" key="7">
    <source>
        <dbReference type="ARBA" id="ARBA00023242"/>
    </source>
</evidence>
<dbReference type="InterPro" id="IPR027806">
    <property type="entry name" value="HARBI1_dom"/>
</dbReference>
<keyword evidence="4" id="KW-0540">Nuclease</keyword>
<evidence type="ECO:0000313" key="10">
    <source>
        <dbReference type="Proteomes" id="UP000789759"/>
    </source>
</evidence>
<reference evidence="9" key="1">
    <citation type="submission" date="2021-06" db="EMBL/GenBank/DDBJ databases">
        <authorList>
            <person name="Kallberg Y."/>
            <person name="Tangrot J."/>
            <person name="Rosling A."/>
        </authorList>
    </citation>
    <scope>NUCLEOTIDE SEQUENCE</scope>
    <source>
        <strain evidence="9">FL966</strain>
    </source>
</reference>
<keyword evidence="6" id="KW-0378">Hydrolase</keyword>
<dbReference type="GO" id="GO:0004518">
    <property type="term" value="F:nuclease activity"/>
    <property type="evidence" value="ECO:0007669"/>
    <property type="project" value="UniProtKB-KW"/>
</dbReference>
<gene>
    <name evidence="9" type="ORF">CPELLU_LOCUS20931</name>
</gene>
<comment type="subcellular location">
    <subcellularLocation>
        <location evidence="2">Nucleus</location>
    </subcellularLocation>
</comment>
<comment type="caution">
    <text evidence="9">The sequence shown here is derived from an EMBL/GenBank/DDBJ whole genome shotgun (WGS) entry which is preliminary data.</text>
</comment>
<keyword evidence="10" id="KW-1185">Reference proteome</keyword>
<keyword evidence="7" id="KW-0539">Nucleus</keyword>
<dbReference type="Pfam" id="PF13359">
    <property type="entry name" value="DDE_Tnp_4"/>
    <property type="match status" value="1"/>
</dbReference>
<evidence type="ECO:0000256" key="5">
    <source>
        <dbReference type="ARBA" id="ARBA00022723"/>
    </source>
</evidence>
<evidence type="ECO:0000256" key="3">
    <source>
        <dbReference type="ARBA" id="ARBA00006958"/>
    </source>
</evidence>
<dbReference type="OrthoDB" id="2288110at2759"/>
<evidence type="ECO:0000259" key="8">
    <source>
        <dbReference type="Pfam" id="PF13359"/>
    </source>
</evidence>
<evidence type="ECO:0000256" key="6">
    <source>
        <dbReference type="ARBA" id="ARBA00022801"/>
    </source>
</evidence>
<feature type="domain" description="DDE Tnp4" evidence="8">
    <location>
        <begin position="9"/>
        <end position="73"/>
    </location>
</feature>
<dbReference type="EMBL" id="CAJVQA010070029">
    <property type="protein sequence ID" value="CAG8833100.1"/>
    <property type="molecule type" value="Genomic_DNA"/>
</dbReference>
<keyword evidence="5" id="KW-0479">Metal-binding</keyword>
<dbReference type="GO" id="GO:0016787">
    <property type="term" value="F:hydrolase activity"/>
    <property type="evidence" value="ECO:0007669"/>
    <property type="project" value="UniProtKB-KW"/>
</dbReference>